<proteinExistence type="predicted"/>
<keyword evidence="3" id="KW-1185">Reference proteome</keyword>
<evidence type="ECO:0000313" key="2">
    <source>
        <dbReference type="EMBL" id="KAK2086457.1"/>
    </source>
</evidence>
<dbReference type="EMBL" id="JASSZA010000020">
    <property type="protein sequence ID" value="KAK2086457.1"/>
    <property type="molecule type" value="Genomic_DNA"/>
</dbReference>
<sequence length="129" mass="13386">MKPRLTRGSESCLQEQSGPQGSAETLCRAAPALPWRRGPAENSESGALPGAGTGAREMPASPGSSPRGSTALTWAGLVVALSIDSILQQTGAQISRQRTERNGGFILRKRNPQAHTCAPCSGRPPAEAP</sequence>
<name>A0ABQ9TNV4_SAGOE</name>
<organism evidence="2 3">
    <name type="scientific">Saguinus oedipus</name>
    <name type="common">Cotton-top tamarin</name>
    <name type="synonym">Oedipomidas oedipus</name>
    <dbReference type="NCBI Taxonomy" id="9490"/>
    <lineage>
        <taxon>Eukaryota</taxon>
        <taxon>Metazoa</taxon>
        <taxon>Chordata</taxon>
        <taxon>Craniata</taxon>
        <taxon>Vertebrata</taxon>
        <taxon>Euteleostomi</taxon>
        <taxon>Mammalia</taxon>
        <taxon>Eutheria</taxon>
        <taxon>Euarchontoglires</taxon>
        <taxon>Primates</taxon>
        <taxon>Haplorrhini</taxon>
        <taxon>Platyrrhini</taxon>
        <taxon>Cebidae</taxon>
        <taxon>Callitrichinae</taxon>
        <taxon>Saguinus</taxon>
    </lineage>
</organism>
<feature type="region of interest" description="Disordered" evidence="1">
    <location>
        <begin position="1"/>
        <end position="70"/>
    </location>
</feature>
<feature type="compositionally biased region" description="Polar residues" evidence="1">
    <location>
        <begin position="8"/>
        <end position="23"/>
    </location>
</feature>
<protein>
    <submittedName>
        <fullName evidence="2">Uncharacterized protein</fullName>
    </submittedName>
</protein>
<comment type="caution">
    <text evidence="2">The sequence shown here is derived from an EMBL/GenBank/DDBJ whole genome shotgun (WGS) entry which is preliminary data.</text>
</comment>
<feature type="non-terminal residue" evidence="2">
    <location>
        <position position="129"/>
    </location>
</feature>
<feature type="region of interest" description="Disordered" evidence="1">
    <location>
        <begin position="94"/>
        <end position="129"/>
    </location>
</feature>
<accession>A0ABQ9TNV4</accession>
<evidence type="ECO:0000313" key="3">
    <source>
        <dbReference type="Proteomes" id="UP001266305"/>
    </source>
</evidence>
<gene>
    <name evidence="2" type="ORF">P7K49_035882</name>
</gene>
<dbReference type="Proteomes" id="UP001266305">
    <property type="component" value="Unassembled WGS sequence"/>
</dbReference>
<evidence type="ECO:0000256" key="1">
    <source>
        <dbReference type="SAM" id="MobiDB-lite"/>
    </source>
</evidence>
<reference evidence="2 3" key="1">
    <citation type="submission" date="2023-05" db="EMBL/GenBank/DDBJ databases">
        <title>B98-5 Cell Line De Novo Hybrid Assembly: An Optical Mapping Approach.</title>
        <authorList>
            <person name="Kananen K."/>
            <person name="Auerbach J.A."/>
            <person name="Kautto E."/>
            <person name="Blachly J.S."/>
        </authorList>
    </citation>
    <scope>NUCLEOTIDE SEQUENCE [LARGE SCALE GENOMIC DNA]</scope>
    <source>
        <strain evidence="2">B95-8</strain>
        <tissue evidence="2">Cell line</tissue>
    </source>
</reference>